<dbReference type="EMBL" id="LSEF01000037">
    <property type="protein sequence ID" value="OAF18079.1"/>
    <property type="molecule type" value="Genomic_DNA"/>
</dbReference>
<evidence type="ECO:0000313" key="2">
    <source>
        <dbReference type="Proteomes" id="UP000077173"/>
    </source>
</evidence>
<organism evidence="1 2">
    <name type="scientific">Bradyrhizobium neotropicale</name>
    <dbReference type="NCBI Taxonomy" id="1497615"/>
    <lineage>
        <taxon>Bacteria</taxon>
        <taxon>Pseudomonadati</taxon>
        <taxon>Pseudomonadota</taxon>
        <taxon>Alphaproteobacteria</taxon>
        <taxon>Hyphomicrobiales</taxon>
        <taxon>Nitrobacteraceae</taxon>
        <taxon>Bradyrhizobium</taxon>
    </lineage>
</organism>
<comment type="caution">
    <text evidence="1">The sequence shown here is derived from an EMBL/GenBank/DDBJ whole genome shotgun (WGS) entry which is preliminary data.</text>
</comment>
<gene>
    <name evidence="1" type="ORF">AXW67_06085</name>
</gene>
<keyword evidence="2" id="KW-1185">Reference proteome</keyword>
<evidence type="ECO:0000313" key="1">
    <source>
        <dbReference type="EMBL" id="OAF18079.1"/>
    </source>
</evidence>
<name>A0A176ZBX3_9BRAD</name>
<dbReference type="Proteomes" id="UP000077173">
    <property type="component" value="Unassembled WGS sequence"/>
</dbReference>
<protein>
    <submittedName>
        <fullName evidence="1">Uncharacterized protein</fullName>
    </submittedName>
</protein>
<reference evidence="1 2" key="1">
    <citation type="submission" date="2016-02" db="EMBL/GenBank/DDBJ databases">
        <title>Draft genome sequence of the strain BR 10247T Bradyrhizobium neotropicale isolated from nodules of Centrolobium paraense.</title>
        <authorList>
            <person name="Simoes-Araujo J.L."/>
            <person name="Barauna A.C."/>
            <person name="Silva K."/>
            <person name="Zilli J.E."/>
        </authorList>
    </citation>
    <scope>NUCLEOTIDE SEQUENCE [LARGE SCALE GENOMIC DNA]</scope>
    <source>
        <strain evidence="1 2">BR 10247</strain>
    </source>
</reference>
<dbReference type="GeneID" id="32587371"/>
<sequence>MPAFADTCADHYESSGVPLVTGLTHKTWMVFPSVNSTVALDKITRAVLAEGFANVSVDKKLGTLTTQQETTGSGRPQTLRVVVRNDAKGSRVDAVFILPPGQVAPGVSNNLCRVVNAAGQ</sequence>
<dbReference type="AlphaFoldDB" id="A0A176ZBX3"/>
<proteinExistence type="predicted"/>
<accession>A0A176ZBX3</accession>